<dbReference type="AlphaFoldDB" id="A0AA35TVT0"/>
<proteinExistence type="predicted"/>
<dbReference type="PROSITE" id="PS51197">
    <property type="entry name" value="HTH_RRF2_2"/>
    <property type="match status" value="1"/>
</dbReference>
<reference evidence="2" key="1">
    <citation type="submission" date="2023-03" db="EMBL/GenBank/DDBJ databases">
        <authorList>
            <person name="Steffen K."/>
            <person name="Cardenas P."/>
        </authorList>
    </citation>
    <scope>NUCLEOTIDE SEQUENCE</scope>
</reference>
<keyword evidence="3" id="KW-1185">Reference proteome</keyword>
<dbReference type="Pfam" id="PF02082">
    <property type="entry name" value="Rrf2"/>
    <property type="match status" value="1"/>
</dbReference>
<dbReference type="PANTHER" id="PTHR33221:SF5">
    <property type="entry name" value="HTH-TYPE TRANSCRIPTIONAL REGULATOR ISCR"/>
    <property type="match status" value="1"/>
</dbReference>
<dbReference type="PANTHER" id="PTHR33221">
    <property type="entry name" value="WINGED HELIX-TURN-HELIX TRANSCRIPTIONAL REGULATOR, RRF2 FAMILY"/>
    <property type="match status" value="1"/>
</dbReference>
<sequence length="154" mass="16616">MYIPIKVDYGVRALVDLALYGAGGPVRASEIAKRTVIPEQYLAQVLHTLNKSGFTGSHRGPRGGHFLAMEPSDIRLSNVMMSLGGTETPVACLTDNTICIHSPACAQREVWRTVAEAVFNILDSTTIEDLVNSTPILPERDDSGVLPINLKTAV</sequence>
<dbReference type="InterPro" id="IPR036390">
    <property type="entry name" value="WH_DNA-bd_sf"/>
</dbReference>
<dbReference type="EMBL" id="CASHTH010004210">
    <property type="protein sequence ID" value="CAI8054812.1"/>
    <property type="molecule type" value="Genomic_DNA"/>
</dbReference>
<dbReference type="Gene3D" id="1.10.10.10">
    <property type="entry name" value="Winged helix-like DNA-binding domain superfamily/Winged helix DNA-binding domain"/>
    <property type="match status" value="1"/>
</dbReference>
<dbReference type="InterPro" id="IPR000944">
    <property type="entry name" value="Tscrpt_reg_Rrf2"/>
</dbReference>
<name>A0AA35TVT0_GEOBA</name>
<dbReference type="InterPro" id="IPR036388">
    <property type="entry name" value="WH-like_DNA-bd_sf"/>
</dbReference>
<evidence type="ECO:0000256" key="1">
    <source>
        <dbReference type="ARBA" id="ARBA00023125"/>
    </source>
</evidence>
<organism evidence="2 3">
    <name type="scientific">Geodia barretti</name>
    <name type="common">Barrett's horny sponge</name>
    <dbReference type="NCBI Taxonomy" id="519541"/>
    <lineage>
        <taxon>Eukaryota</taxon>
        <taxon>Metazoa</taxon>
        <taxon>Porifera</taxon>
        <taxon>Demospongiae</taxon>
        <taxon>Heteroscleromorpha</taxon>
        <taxon>Tetractinellida</taxon>
        <taxon>Astrophorina</taxon>
        <taxon>Geodiidae</taxon>
        <taxon>Geodia</taxon>
    </lineage>
</organism>
<dbReference type="GO" id="GO:0003700">
    <property type="term" value="F:DNA-binding transcription factor activity"/>
    <property type="evidence" value="ECO:0007669"/>
    <property type="project" value="TreeGrafter"/>
</dbReference>
<dbReference type="GO" id="GO:0003677">
    <property type="term" value="F:DNA binding"/>
    <property type="evidence" value="ECO:0007669"/>
    <property type="project" value="UniProtKB-KW"/>
</dbReference>
<evidence type="ECO:0000313" key="2">
    <source>
        <dbReference type="EMBL" id="CAI8054812.1"/>
    </source>
</evidence>
<dbReference type="SUPFAM" id="SSF46785">
    <property type="entry name" value="Winged helix' DNA-binding domain"/>
    <property type="match status" value="1"/>
</dbReference>
<accession>A0AA35TVT0</accession>
<dbReference type="GO" id="GO:0005829">
    <property type="term" value="C:cytosol"/>
    <property type="evidence" value="ECO:0007669"/>
    <property type="project" value="TreeGrafter"/>
</dbReference>
<dbReference type="Proteomes" id="UP001174909">
    <property type="component" value="Unassembled WGS sequence"/>
</dbReference>
<evidence type="ECO:0000313" key="3">
    <source>
        <dbReference type="Proteomes" id="UP001174909"/>
    </source>
</evidence>
<dbReference type="NCBIfam" id="TIGR00738">
    <property type="entry name" value="rrf2_super"/>
    <property type="match status" value="1"/>
</dbReference>
<protein>
    <submittedName>
        <fullName evidence="2">Protein rrf2</fullName>
    </submittedName>
</protein>
<gene>
    <name evidence="2" type="ORF">GBAR_LOCUS29898</name>
</gene>
<comment type="caution">
    <text evidence="2">The sequence shown here is derived from an EMBL/GenBank/DDBJ whole genome shotgun (WGS) entry which is preliminary data.</text>
</comment>
<keyword evidence="1" id="KW-0238">DNA-binding</keyword>